<feature type="transmembrane region" description="Helical" evidence="9">
    <location>
        <begin position="300"/>
        <end position="320"/>
    </location>
</feature>
<protein>
    <recommendedName>
        <fullName evidence="8">Autoinducer 2 import system permease protein LsrD</fullName>
    </recommendedName>
</protein>
<proteinExistence type="predicted"/>
<evidence type="ECO:0000256" key="4">
    <source>
        <dbReference type="ARBA" id="ARBA00022519"/>
    </source>
</evidence>
<evidence type="ECO:0000313" key="11">
    <source>
        <dbReference type="Proteomes" id="UP000270299"/>
    </source>
</evidence>
<comment type="caution">
    <text evidence="10">The sequence shown here is derived from an EMBL/GenBank/DDBJ whole genome shotgun (WGS) entry which is preliminary data.</text>
</comment>
<feature type="transmembrane region" description="Helical" evidence="9">
    <location>
        <begin position="64"/>
        <end position="85"/>
    </location>
</feature>
<keyword evidence="2" id="KW-0813">Transport</keyword>
<evidence type="ECO:0000256" key="8">
    <source>
        <dbReference type="ARBA" id="ARBA00039381"/>
    </source>
</evidence>
<evidence type="ECO:0000256" key="3">
    <source>
        <dbReference type="ARBA" id="ARBA00022475"/>
    </source>
</evidence>
<keyword evidence="11" id="KW-1185">Reference proteome</keyword>
<dbReference type="PANTHER" id="PTHR32196">
    <property type="entry name" value="ABC TRANSPORTER PERMEASE PROTEIN YPHD-RELATED-RELATED"/>
    <property type="match status" value="1"/>
</dbReference>
<keyword evidence="7 9" id="KW-0472">Membrane</keyword>
<evidence type="ECO:0000256" key="5">
    <source>
        <dbReference type="ARBA" id="ARBA00022692"/>
    </source>
</evidence>
<keyword evidence="3" id="KW-1003">Cell membrane</keyword>
<dbReference type="PANTHER" id="PTHR32196:SF71">
    <property type="entry name" value="AUTOINDUCER 2 IMPORT SYSTEM PERMEASE PROTEIN LSRD"/>
    <property type="match status" value="1"/>
</dbReference>
<keyword evidence="6 9" id="KW-1133">Transmembrane helix</keyword>
<feature type="transmembrane region" description="Helical" evidence="9">
    <location>
        <begin position="177"/>
        <end position="202"/>
    </location>
</feature>
<evidence type="ECO:0000256" key="9">
    <source>
        <dbReference type="SAM" id="Phobius"/>
    </source>
</evidence>
<reference evidence="10 11" key="1">
    <citation type="submission" date="2018-10" db="EMBL/GenBank/DDBJ databases">
        <authorList>
            <person name="Li J."/>
        </authorList>
    </citation>
    <scope>NUCLEOTIDE SEQUENCE [LARGE SCALE GENOMIC DNA]</scope>
    <source>
        <strain evidence="10 11">CCTCC AB209002</strain>
    </source>
</reference>
<evidence type="ECO:0000256" key="1">
    <source>
        <dbReference type="ARBA" id="ARBA00004651"/>
    </source>
</evidence>
<feature type="transmembrane region" description="Helical" evidence="9">
    <location>
        <begin position="146"/>
        <end position="170"/>
    </location>
</feature>
<comment type="subcellular location">
    <subcellularLocation>
        <location evidence="1">Cell membrane</location>
        <topology evidence="1">Multi-pass membrane protein</topology>
    </subcellularLocation>
</comment>
<evidence type="ECO:0000256" key="7">
    <source>
        <dbReference type="ARBA" id="ARBA00023136"/>
    </source>
</evidence>
<feature type="transmembrane region" description="Helical" evidence="9">
    <location>
        <begin position="269"/>
        <end position="294"/>
    </location>
</feature>
<sequence>MVRHSDRCHSAHRTLRGLAGEGTCLSETSFCALCRTRRRAKKESRTSRKRGALMKALQAKLKPFARWEVSLIGVLVLELVVFSALSPKFLDPNRLLFSMSDFVYLGIIALPLAIVMITGGIDISFASIASLAAIMMGVTFKSGANIWVAVIVGLIAALAAGLINGLLIILTRANPMVITLGTQFLFAGLALAASGLGGVSAFEGVSGLPEEFTAIAGGRTLGLPNMLIVFIIFAILFAILLSRTTFGRQARLIGANPVAARYAGFRSDAVLIGAYVLTAFAAGIVGLLLSSYVGSARADVGSALLMPVLTLVVIGGVSMYGGEGTIFGVIVATFVIGFLQQGLRFAHLTENEVAVFTGVILVTVASLRWWSGRWSERVRNSRVRRENLRRMGTAATAERTDVLV</sequence>
<dbReference type="OrthoDB" id="192433at2"/>
<dbReference type="Proteomes" id="UP000270299">
    <property type="component" value="Unassembled WGS sequence"/>
</dbReference>
<feature type="transmembrane region" description="Helical" evidence="9">
    <location>
        <begin position="353"/>
        <end position="370"/>
    </location>
</feature>
<gene>
    <name evidence="10" type="ORF">D9V29_12320</name>
</gene>
<name>A0A3L6ZMC2_9MICO</name>
<dbReference type="GO" id="GO:0005886">
    <property type="term" value="C:plasma membrane"/>
    <property type="evidence" value="ECO:0007669"/>
    <property type="project" value="UniProtKB-SubCell"/>
</dbReference>
<organism evidence="10 11">
    <name type="scientific">Mycetocola manganoxydans</name>
    <dbReference type="NCBI Taxonomy" id="699879"/>
    <lineage>
        <taxon>Bacteria</taxon>
        <taxon>Bacillati</taxon>
        <taxon>Actinomycetota</taxon>
        <taxon>Actinomycetes</taxon>
        <taxon>Micrococcales</taxon>
        <taxon>Microbacteriaceae</taxon>
        <taxon>Mycetocola</taxon>
    </lineage>
</organism>
<keyword evidence="5 9" id="KW-0812">Transmembrane</keyword>
<evidence type="ECO:0000256" key="6">
    <source>
        <dbReference type="ARBA" id="ARBA00022989"/>
    </source>
</evidence>
<dbReference type="AlphaFoldDB" id="A0A3L6ZMC2"/>
<keyword evidence="4" id="KW-0997">Cell inner membrane</keyword>
<feature type="transmembrane region" description="Helical" evidence="9">
    <location>
        <begin position="222"/>
        <end position="241"/>
    </location>
</feature>
<feature type="transmembrane region" description="Helical" evidence="9">
    <location>
        <begin position="123"/>
        <end position="140"/>
    </location>
</feature>
<feature type="transmembrane region" description="Helical" evidence="9">
    <location>
        <begin position="327"/>
        <end position="347"/>
    </location>
</feature>
<evidence type="ECO:0000256" key="2">
    <source>
        <dbReference type="ARBA" id="ARBA00022448"/>
    </source>
</evidence>
<dbReference type="EMBL" id="RCUV01000017">
    <property type="protein sequence ID" value="RLP69037.1"/>
    <property type="molecule type" value="Genomic_DNA"/>
</dbReference>
<dbReference type="InterPro" id="IPR001851">
    <property type="entry name" value="ABC_transp_permease"/>
</dbReference>
<accession>A0A3L6ZMC2</accession>
<feature type="transmembrane region" description="Helical" evidence="9">
    <location>
        <begin position="97"/>
        <end position="116"/>
    </location>
</feature>
<dbReference type="CDD" id="cd06579">
    <property type="entry name" value="TM_PBP1_transp_AraH_like"/>
    <property type="match status" value="1"/>
</dbReference>
<evidence type="ECO:0000313" key="10">
    <source>
        <dbReference type="EMBL" id="RLP69037.1"/>
    </source>
</evidence>
<dbReference type="GO" id="GO:0022857">
    <property type="term" value="F:transmembrane transporter activity"/>
    <property type="evidence" value="ECO:0007669"/>
    <property type="project" value="InterPro"/>
</dbReference>
<dbReference type="Pfam" id="PF02653">
    <property type="entry name" value="BPD_transp_2"/>
    <property type="match status" value="1"/>
</dbReference>